<proteinExistence type="predicted"/>
<reference evidence="1" key="1">
    <citation type="submission" date="2011-10" db="EMBL/GenBank/DDBJ databases">
        <title>Provirophages and transpovirons: unique mobilome of giant viruses.</title>
        <authorList>
            <person name="Desnues C."/>
            <person name="LaScola B."/>
            <person name="Yutin N."/>
            <person name="Fournous G."/>
            <person name="Koonin E."/>
            <person name="Raoult D."/>
        </authorList>
    </citation>
    <scope>NUCLEOTIDE SEQUENCE</scope>
    <source>
        <strain evidence="1">Mv13-mv</strain>
    </source>
</reference>
<organism evidence="1">
    <name type="scientific">Moumouvirus sp. 'Monve'</name>
    <dbReference type="NCBI Taxonomy" id="1128131"/>
    <lineage>
        <taxon>Viruses</taxon>
        <taxon>Varidnaviria</taxon>
        <taxon>Bamfordvirae</taxon>
        <taxon>Nucleocytoviricota</taxon>
        <taxon>Megaviricetes</taxon>
        <taxon>Imitervirales</taxon>
        <taxon>Mimiviridae</taxon>
        <taxon>Megamimivirinae</taxon>
        <taxon>Moumouvirus</taxon>
    </lineage>
</organism>
<dbReference type="EMBL" id="JN885998">
    <property type="protein sequence ID" value="AEX62697.1"/>
    <property type="molecule type" value="Genomic_DNA"/>
</dbReference>
<evidence type="ECO:0000313" key="1">
    <source>
        <dbReference type="EMBL" id="AEX62697.1"/>
    </source>
</evidence>
<protein>
    <submittedName>
        <fullName evidence="1">Uncharacterized protein</fullName>
    </submittedName>
</protein>
<accession>H2EE74</accession>
<name>H2EE74_9VIRU</name>
<sequence length="21" mass="2471">MNFNILSNYNIKILSIFLSII</sequence>
<gene>
    <name evidence="1" type="ORF">mv_L492</name>
</gene>